<proteinExistence type="predicted"/>
<gene>
    <name evidence="2" type="ORF">FA13DRAFT_1772561</name>
</gene>
<evidence type="ECO:0000256" key="1">
    <source>
        <dbReference type="SAM" id="MobiDB-lite"/>
    </source>
</evidence>
<name>A0A4Y7TMJ5_COPMI</name>
<comment type="caution">
    <text evidence="2">The sequence shown here is derived from an EMBL/GenBank/DDBJ whole genome shotgun (WGS) entry which is preliminary data.</text>
</comment>
<dbReference type="EMBL" id="QPFP01000009">
    <property type="protein sequence ID" value="TEB34759.1"/>
    <property type="molecule type" value="Genomic_DNA"/>
</dbReference>
<keyword evidence="3" id="KW-1185">Reference proteome</keyword>
<sequence length="516" mass="57959">MPTILAFGPTASRVEAVEVRWTKVQRPYGNFRQMVPYPSLPFLGGATPPNLLRVDIEWFCIDDWKDLPVHHTIVDLRIRRSVGVISVEGPDFWTPLTRMKYLQSLDLYSTLPWDGYIPTPAVAPLTFEPLTSLELRDTIPRTPNLSKMCAFPRATCTGIDCADERVPRLPTGFPDDLLMSLRAHSSTEGVALEKWHCRSLAISTVYHDESYVDHDDQGFLFSIWCYTSSGIDRHLRVVVPDIDLMLSGYLSVINKHVDFVSLRTLLGFVPTVAVAVCMSTYKRLGASTMKLWRNTELREYKLHGSKLPSNPYITSPELLPASSTPRTSGLCAYAVRTLCLYLALFGHGRLFGRSEAPAGIFVKSINYQRKASHSATNWAERVRRRIWEQKMPATDPPICLANPDLYVTKTPPKFVSPPSIMRRNWSELGHSSDIYVTNPEAVSESSDPQAPKLGSKWGRKEASGWTDHSYPPKMGLEEEVLGTDRQNIQVTDLILNPAAPRSPFLPQDRTCVASIL</sequence>
<organism evidence="2 3">
    <name type="scientific">Coprinellus micaceus</name>
    <name type="common">Glistening ink-cap mushroom</name>
    <name type="synonym">Coprinus micaceus</name>
    <dbReference type="NCBI Taxonomy" id="71717"/>
    <lineage>
        <taxon>Eukaryota</taxon>
        <taxon>Fungi</taxon>
        <taxon>Dikarya</taxon>
        <taxon>Basidiomycota</taxon>
        <taxon>Agaricomycotina</taxon>
        <taxon>Agaricomycetes</taxon>
        <taxon>Agaricomycetidae</taxon>
        <taxon>Agaricales</taxon>
        <taxon>Agaricineae</taxon>
        <taxon>Psathyrellaceae</taxon>
        <taxon>Coprinellus</taxon>
    </lineage>
</organism>
<reference evidence="2 3" key="1">
    <citation type="journal article" date="2019" name="Nat. Ecol. Evol.">
        <title>Megaphylogeny resolves global patterns of mushroom evolution.</title>
        <authorList>
            <person name="Varga T."/>
            <person name="Krizsan K."/>
            <person name="Foldi C."/>
            <person name="Dima B."/>
            <person name="Sanchez-Garcia M."/>
            <person name="Sanchez-Ramirez S."/>
            <person name="Szollosi G.J."/>
            <person name="Szarkandi J.G."/>
            <person name="Papp V."/>
            <person name="Albert L."/>
            <person name="Andreopoulos W."/>
            <person name="Angelini C."/>
            <person name="Antonin V."/>
            <person name="Barry K.W."/>
            <person name="Bougher N.L."/>
            <person name="Buchanan P."/>
            <person name="Buyck B."/>
            <person name="Bense V."/>
            <person name="Catcheside P."/>
            <person name="Chovatia M."/>
            <person name="Cooper J."/>
            <person name="Damon W."/>
            <person name="Desjardin D."/>
            <person name="Finy P."/>
            <person name="Geml J."/>
            <person name="Haridas S."/>
            <person name="Hughes K."/>
            <person name="Justo A."/>
            <person name="Karasinski D."/>
            <person name="Kautmanova I."/>
            <person name="Kiss B."/>
            <person name="Kocsube S."/>
            <person name="Kotiranta H."/>
            <person name="LaButti K.M."/>
            <person name="Lechner B.E."/>
            <person name="Liimatainen K."/>
            <person name="Lipzen A."/>
            <person name="Lukacs Z."/>
            <person name="Mihaltcheva S."/>
            <person name="Morgado L.N."/>
            <person name="Niskanen T."/>
            <person name="Noordeloos M.E."/>
            <person name="Ohm R.A."/>
            <person name="Ortiz-Santana B."/>
            <person name="Ovrebo C."/>
            <person name="Racz N."/>
            <person name="Riley R."/>
            <person name="Savchenko A."/>
            <person name="Shiryaev A."/>
            <person name="Soop K."/>
            <person name="Spirin V."/>
            <person name="Szebenyi C."/>
            <person name="Tomsovsky M."/>
            <person name="Tulloss R.E."/>
            <person name="Uehling J."/>
            <person name="Grigoriev I.V."/>
            <person name="Vagvolgyi C."/>
            <person name="Papp T."/>
            <person name="Martin F.M."/>
            <person name="Miettinen O."/>
            <person name="Hibbett D.S."/>
            <person name="Nagy L.G."/>
        </authorList>
    </citation>
    <scope>NUCLEOTIDE SEQUENCE [LARGE SCALE GENOMIC DNA]</scope>
    <source>
        <strain evidence="2 3">FP101781</strain>
    </source>
</reference>
<evidence type="ECO:0000313" key="2">
    <source>
        <dbReference type="EMBL" id="TEB34759.1"/>
    </source>
</evidence>
<evidence type="ECO:0000313" key="3">
    <source>
        <dbReference type="Proteomes" id="UP000298030"/>
    </source>
</evidence>
<protein>
    <submittedName>
        <fullName evidence="2">Uncharacterized protein</fullName>
    </submittedName>
</protein>
<dbReference type="Proteomes" id="UP000298030">
    <property type="component" value="Unassembled WGS sequence"/>
</dbReference>
<feature type="region of interest" description="Disordered" evidence="1">
    <location>
        <begin position="440"/>
        <end position="471"/>
    </location>
</feature>
<dbReference type="AlphaFoldDB" id="A0A4Y7TMJ5"/>
<accession>A0A4Y7TMJ5</accession>